<gene>
    <name evidence="2" type="ORF">CYMTET_53358</name>
</gene>
<accession>A0AAE0BHD1</accession>
<dbReference type="Proteomes" id="UP001190700">
    <property type="component" value="Unassembled WGS sequence"/>
</dbReference>
<protein>
    <submittedName>
        <fullName evidence="2">Uncharacterized protein</fullName>
    </submittedName>
</protein>
<feature type="region of interest" description="Disordered" evidence="1">
    <location>
        <begin position="1"/>
        <end position="24"/>
    </location>
</feature>
<evidence type="ECO:0000313" key="3">
    <source>
        <dbReference type="Proteomes" id="UP001190700"/>
    </source>
</evidence>
<keyword evidence="3" id="KW-1185">Reference proteome</keyword>
<dbReference type="AlphaFoldDB" id="A0AAE0BHD1"/>
<organism evidence="2 3">
    <name type="scientific">Cymbomonas tetramitiformis</name>
    <dbReference type="NCBI Taxonomy" id="36881"/>
    <lineage>
        <taxon>Eukaryota</taxon>
        <taxon>Viridiplantae</taxon>
        <taxon>Chlorophyta</taxon>
        <taxon>Pyramimonadophyceae</taxon>
        <taxon>Pyramimonadales</taxon>
        <taxon>Pyramimonadaceae</taxon>
        <taxon>Cymbomonas</taxon>
    </lineage>
</organism>
<reference evidence="2 3" key="1">
    <citation type="journal article" date="2015" name="Genome Biol. Evol.">
        <title>Comparative Genomics of a Bacterivorous Green Alga Reveals Evolutionary Causalities and Consequences of Phago-Mixotrophic Mode of Nutrition.</title>
        <authorList>
            <person name="Burns J.A."/>
            <person name="Paasch A."/>
            <person name="Narechania A."/>
            <person name="Kim E."/>
        </authorList>
    </citation>
    <scope>NUCLEOTIDE SEQUENCE [LARGE SCALE GENOMIC DNA]</scope>
    <source>
        <strain evidence="2 3">PLY_AMNH</strain>
    </source>
</reference>
<name>A0AAE0BHD1_9CHLO</name>
<feature type="non-terminal residue" evidence="2">
    <location>
        <position position="1"/>
    </location>
</feature>
<feature type="region of interest" description="Disordered" evidence="1">
    <location>
        <begin position="65"/>
        <end position="87"/>
    </location>
</feature>
<comment type="caution">
    <text evidence="2">The sequence shown here is derived from an EMBL/GenBank/DDBJ whole genome shotgun (WGS) entry which is preliminary data.</text>
</comment>
<evidence type="ECO:0000256" key="1">
    <source>
        <dbReference type="SAM" id="MobiDB-lite"/>
    </source>
</evidence>
<evidence type="ECO:0000313" key="2">
    <source>
        <dbReference type="EMBL" id="KAK3236507.1"/>
    </source>
</evidence>
<feature type="compositionally biased region" description="Polar residues" evidence="1">
    <location>
        <begin position="1"/>
        <end position="11"/>
    </location>
</feature>
<sequence>DESHSVSTSKEPSYMGPPNTRDYAFAEHTMPQWQHELHHSTMKGAAPPPDVSLFASTSAAHSSWSAATPAAESASNVPEQLPHESASLQPGYTEAHTHAAAAATTSTGIKSLSDLQGVVEEAARAEVRSLISGALFPTRNSPGTGTAENHLKKAIASLEHDEQYSPFTKEVYRRWMVLQDEEQEQGCQARPCLANVVSWRPVTGLSGTLEQGLSQRPCSRVVL</sequence>
<proteinExistence type="predicted"/>
<dbReference type="EMBL" id="LGRX02035006">
    <property type="protein sequence ID" value="KAK3236507.1"/>
    <property type="molecule type" value="Genomic_DNA"/>
</dbReference>